<organism evidence="3 4">
    <name type="scientific">Arthrobacter psychrolactophilus</name>
    <dbReference type="NCBI Taxonomy" id="92442"/>
    <lineage>
        <taxon>Bacteria</taxon>
        <taxon>Bacillati</taxon>
        <taxon>Actinomycetota</taxon>
        <taxon>Actinomycetes</taxon>
        <taxon>Micrococcales</taxon>
        <taxon>Micrococcaceae</taxon>
        <taxon>Arthrobacter</taxon>
    </lineage>
</organism>
<dbReference type="Proteomes" id="UP000247980">
    <property type="component" value="Unassembled WGS sequence"/>
</dbReference>
<keyword evidence="4" id="KW-1185">Reference proteome</keyword>
<proteinExistence type="predicted"/>
<evidence type="ECO:0000256" key="1">
    <source>
        <dbReference type="SAM" id="MobiDB-lite"/>
    </source>
</evidence>
<gene>
    <name evidence="3" type="ORF">CVS30_15805</name>
</gene>
<evidence type="ECO:0000313" key="3">
    <source>
        <dbReference type="EMBL" id="PYI37375.1"/>
    </source>
</evidence>
<name>A0A2V5IL82_9MICC</name>
<protein>
    <submittedName>
        <fullName evidence="3">Uncharacterized protein</fullName>
    </submittedName>
</protein>
<keyword evidence="2" id="KW-1133">Transmembrane helix</keyword>
<reference evidence="3 4" key="1">
    <citation type="submission" date="2018-05" db="EMBL/GenBank/DDBJ databases">
        <title>Genetic diversity of glacier-inhabiting Cryobacterium bacteria in China and description of Cryobacterium mengkeensis sp. nov. and Arthrobacter glacialis sp. nov.</title>
        <authorList>
            <person name="Liu Q."/>
            <person name="Xin Y.-H."/>
        </authorList>
    </citation>
    <scope>NUCLEOTIDE SEQUENCE [LARGE SCALE GENOMIC DNA]</scope>
    <source>
        <strain evidence="3 4">B7</strain>
    </source>
</reference>
<evidence type="ECO:0000256" key="2">
    <source>
        <dbReference type="SAM" id="Phobius"/>
    </source>
</evidence>
<sequence length="224" mass="23565">MNPTLYLFASHSLVCLVTLTSMVTPYLKRTTPAFRLTLLTSVALASSFALGGCTSAGPEPSQTLEAATVTEFVPKPAVPQKGIECPASLDDLPSNADTNYPSEPRGSVPEGFVTEKVFICRSDMADVDGLTKLVIKQEELQGDFAPLLAALAVPSDRAGDDGQLVCNAILETFPILWLVNANGDAIDAALPTTRCRQASGKPETQQAIDALTVARTAIVQGSGK</sequence>
<accession>A0A2V5IL82</accession>
<comment type="caution">
    <text evidence="3">The sequence shown here is derived from an EMBL/GenBank/DDBJ whole genome shotgun (WGS) entry which is preliminary data.</text>
</comment>
<keyword evidence="2" id="KW-0472">Membrane</keyword>
<dbReference type="AlphaFoldDB" id="A0A2V5IL82"/>
<keyword evidence="2" id="KW-0812">Transmembrane</keyword>
<evidence type="ECO:0000313" key="4">
    <source>
        <dbReference type="Proteomes" id="UP000247980"/>
    </source>
</evidence>
<dbReference type="EMBL" id="QJVC01000023">
    <property type="protein sequence ID" value="PYI37375.1"/>
    <property type="molecule type" value="Genomic_DNA"/>
</dbReference>
<feature type="transmembrane region" description="Helical" evidence="2">
    <location>
        <begin position="6"/>
        <end position="27"/>
    </location>
</feature>
<feature type="region of interest" description="Disordered" evidence="1">
    <location>
        <begin position="84"/>
        <end position="108"/>
    </location>
</feature>